<protein>
    <recommendedName>
        <fullName evidence="4">DUF2231 domain-containing protein</fullName>
    </recommendedName>
</protein>
<reference evidence="2 3" key="1">
    <citation type="submission" date="2021-01" db="EMBL/GenBank/DDBJ databases">
        <title>Actinoplanes sp. nov. LDG1-06 isolated from lichen.</title>
        <authorList>
            <person name="Saeng-In P."/>
            <person name="Phongsopitanun W."/>
            <person name="Kanchanasin P."/>
            <person name="Yuki M."/>
            <person name="Kudo T."/>
            <person name="Ohkuma M."/>
            <person name="Tanasupawat S."/>
        </authorList>
    </citation>
    <scope>NUCLEOTIDE SEQUENCE [LARGE SCALE GENOMIC DNA]</scope>
    <source>
        <strain evidence="2 3">LDG1-06</strain>
    </source>
</reference>
<organism evidence="2 3">
    <name type="scientific">Paractinoplanes ovalisporus</name>
    <dbReference type="NCBI Taxonomy" id="2810368"/>
    <lineage>
        <taxon>Bacteria</taxon>
        <taxon>Bacillati</taxon>
        <taxon>Actinomycetota</taxon>
        <taxon>Actinomycetes</taxon>
        <taxon>Micromonosporales</taxon>
        <taxon>Micromonosporaceae</taxon>
        <taxon>Paractinoplanes</taxon>
    </lineage>
</organism>
<keyword evidence="1" id="KW-0472">Membrane</keyword>
<evidence type="ECO:0000313" key="2">
    <source>
        <dbReference type="EMBL" id="MBM2620603.1"/>
    </source>
</evidence>
<keyword evidence="1" id="KW-0812">Transmembrane</keyword>
<dbReference type="Proteomes" id="UP000632138">
    <property type="component" value="Unassembled WGS sequence"/>
</dbReference>
<keyword evidence="3" id="KW-1185">Reference proteome</keyword>
<feature type="transmembrane region" description="Helical" evidence="1">
    <location>
        <begin position="74"/>
        <end position="95"/>
    </location>
</feature>
<name>A0ABS2AMJ0_9ACTN</name>
<proteinExistence type="predicted"/>
<gene>
    <name evidence="2" type="ORF">JIG36_34385</name>
</gene>
<evidence type="ECO:0000313" key="3">
    <source>
        <dbReference type="Proteomes" id="UP000632138"/>
    </source>
</evidence>
<evidence type="ECO:0000256" key="1">
    <source>
        <dbReference type="SAM" id="Phobius"/>
    </source>
</evidence>
<accession>A0ABS2AMJ0</accession>
<evidence type="ECO:0008006" key="4">
    <source>
        <dbReference type="Google" id="ProtNLM"/>
    </source>
</evidence>
<sequence length="100" mass="10200">MAETMTALRWYGGIALVVFGIVPTVMLALLVSGGHTPSSVGWLLIGGIPLVGAAAVFAVRGMVDANPETASRRLHLSMALVAGADLLMLGGNALIRMGAN</sequence>
<feature type="transmembrane region" description="Helical" evidence="1">
    <location>
        <begin position="12"/>
        <end position="34"/>
    </location>
</feature>
<dbReference type="EMBL" id="JAENHP010000015">
    <property type="protein sequence ID" value="MBM2620603.1"/>
    <property type="molecule type" value="Genomic_DNA"/>
</dbReference>
<keyword evidence="1" id="KW-1133">Transmembrane helix</keyword>
<comment type="caution">
    <text evidence="2">The sequence shown here is derived from an EMBL/GenBank/DDBJ whole genome shotgun (WGS) entry which is preliminary data.</text>
</comment>
<feature type="transmembrane region" description="Helical" evidence="1">
    <location>
        <begin position="40"/>
        <end position="62"/>
    </location>
</feature>